<evidence type="ECO:0000313" key="1">
    <source>
        <dbReference type="EMBL" id="KKQ94125.1"/>
    </source>
</evidence>
<accession>A0A0G0M1D8</accession>
<reference evidence="1 2" key="1">
    <citation type="journal article" date="2015" name="Nature">
        <title>rRNA introns, odd ribosomes, and small enigmatic genomes across a large radiation of phyla.</title>
        <authorList>
            <person name="Brown C.T."/>
            <person name="Hug L.A."/>
            <person name="Thomas B.C."/>
            <person name="Sharon I."/>
            <person name="Castelle C.J."/>
            <person name="Singh A."/>
            <person name="Wilkins M.J."/>
            <person name="Williams K.H."/>
            <person name="Banfield J.F."/>
        </authorList>
    </citation>
    <scope>NUCLEOTIDE SEQUENCE [LARGE SCALE GENOMIC DNA]</scope>
</reference>
<dbReference type="AlphaFoldDB" id="A0A0G0M1D8"/>
<proteinExistence type="predicted"/>
<name>A0A0G0M1D8_9BACT</name>
<gene>
    <name evidence="1" type="ORF">UT19_C0004G0086</name>
</gene>
<sequence>MDNHIYNLIKSLSKKAQVVSKYDTYLKDAGSCETCQNLWNKLKSEDQLQLQEIKKVLQSHVKDGTL</sequence>
<comment type="caution">
    <text evidence="1">The sequence shown here is derived from an EMBL/GenBank/DDBJ whole genome shotgun (WGS) entry which is preliminary data.</text>
</comment>
<protein>
    <submittedName>
        <fullName evidence="1">Uncharacterized protein</fullName>
    </submittedName>
</protein>
<organism evidence="1 2">
    <name type="scientific">Candidatus Woesebacteria bacterium GW2011_GWB1_39_10b</name>
    <dbReference type="NCBI Taxonomy" id="1618573"/>
    <lineage>
        <taxon>Bacteria</taxon>
        <taxon>Candidatus Woeseibacteriota</taxon>
    </lineage>
</organism>
<evidence type="ECO:0000313" key="2">
    <source>
        <dbReference type="Proteomes" id="UP000034932"/>
    </source>
</evidence>
<dbReference type="EMBL" id="LBVW01000004">
    <property type="protein sequence ID" value="KKQ94125.1"/>
    <property type="molecule type" value="Genomic_DNA"/>
</dbReference>
<dbReference type="STRING" id="1618573.UT19_C0004G0086"/>
<dbReference type="Proteomes" id="UP000034932">
    <property type="component" value="Unassembled WGS sequence"/>
</dbReference>